<dbReference type="EMBL" id="JACHMN010000003">
    <property type="protein sequence ID" value="MBB5874187.1"/>
    <property type="molecule type" value="Genomic_DNA"/>
</dbReference>
<dbReference type="RefSeq" id="WP_184846107.1">
    <property type="nucleotide sequence ID" value="NZ_JACHMN010000003.1"/>
</dbReference>
<dbReference type="AlphaFoldDB" id="A0A841BYG0"/>
<evidence type="ECO:0000313" key="1">
    <source>
        <dbReference type="EMBL" id="MBB5874187.1"/>
    </source>
</evidence>
<keyword evidence="2" id="KW-1185">Reference proteome</keyword>
<sequence>MRCASPTTPPTTGARLKVKLGVLGQVQPDDRIAVRIAAVVVRDHATVGEFGDPGPVARRRRR</sequence>
<reference evidence="1 2" key="1">
    <citation type="submission" date="2020-08" db="EMBL/GenBank/DDBJ databases">
        <title>Sequencing the genomes of 1000 actinobacteria strains.</title>
        <authorList>
            <person name="Klenk H.-P."/>
        </authorList>
    </citation>
    <scope>NUCLEOTIDE SEQUENCE [LARGE SCALE GENOMIC DNA]</scope>
    <source>
        <strain evidence="1 2">DSM 45362</strain>
    </source>
</reference>
<organism evidence="1 2">
    <name type="scientific">Allocatelliglobosispora scoriae</name>
    <dbReference type="NCBI Taxonomy" id="643052"/>
    <lineage>
        <taxon>Bacteria</taxon>
        <taxon>Bacillati</taxon>
        <taxon>Actinomycetota</taxon>
        <taxon>Actinomycetes</taxon>
        <taxon>Micromonosporales</taxon>
        <taxon>Micromonosporaceae</taxon>
        <taxon>Allocatelliglobosispora</taxon>
    </lineage>
</organism>
<accession>A0A841BYG0</accession>
<gene>
    <name evidence="1" type="ORF">F4553_007621</name>
</gene>
<protein>
    <submittedName>
        <fullName evidence="1">Uncharacterized protein</fullName>
    </submittedName>
</protein>
<name>A0A841BYG0_9ACTN</name>
<comment type="caution">
    <text evidence="1">The sequence shown here is derived from an EMBL/GenBank/DDBJ whole genome shotgun (WGS) entry which is preliminary data.</text>
</comment>
<evidence type="ECO:0000313" key="2">
    <source>
        <dbReference type="Proteomes" id="UP000587527"/>
    </source>
</evidence>
<dbReference type="Proteomes" id="UP000587527">
    <property type="component" value="Unassembled WGS sequence"/>
</dbReference>
<proteinExistence type="predicted"/>